<evidence type="ECO:0008006" key="3">
    <source>
        <dbReference type="Google" id="ProtNLM"/>
    </source>
</evidence>
<gene>
    <name evidence="1" type="ORF">V5O49_14460</name>
</gene>
<reference evidence="1" key="1">
    <citation type="journal article" date="2024" name="Antonie Van Leeuwenhoek">
        <title>Isoptericola haloaureus sp. nov., a dimorphic actinobacterium isolated from mangrove sediments of southeast India, implicating biosaline agricultural significance through nitrogen fixation and salt tolerance genes.</title>
        <authorList>
            <person name="Prathaban M."/>
            <person name="Prathiviraj R."/>
            <person name="Ravichandran M."/>
            <person name="Natarajan S.D."/>
            <person name="Sobanaa M."/>
            <person name="Hari Krishna Kumar S."/>
            <person name="Chandrasekar V."/>
            <person name="Selvin J."/>
        </authorList>
    </citation>
    <scope>NUCLEOTIDE SEQUENCE</scope>
    <source>
        <strain evidence="1">MP1014</strain>
    </source>
</reference>
<dbReference type="RefSeq" id="WP_332902811.1">
    <property type="nucleotide sequence ID" value="NZ_JBAGLP010000118.1"/>
</dbReference>
<protein>
    <recommendedName>
        <fullName evidence="3">Transcriptional regulator</fullName>
    </recommendedName>
</protein>
<proteinExistence type="predicted"/>
<comment type="caution">
    <text evidence="1">The sequence shown here is derived from an EMBL/GenBank/DDBJ whole genome shotgun (WGS) entry which is preliminary data.</text>
</comment>
<evidence type="ECO:0000313" key="1">
    <source>
        <dbReference type="EMBL" id="MEG3616329.1"/>
    </source>
</evidence>
<dbReference type="Proteomes" id="UP001310387">
    <property type="component" value="Unassembled WGS sequence"/>
</dbReference>
<accession>A0ABU7Z9W7</accession>
<keyword evidence="2" id="KW-1185">Reference proteome</keyword>
<name>A0ABU7Z9W7_9MICO</name>
<sequence length="113" mass="13241">MSEEDDTEQVLLADDHGVRWPVWADGEPTVELRHVLTEELCLRLRRWAAEFNASYDELLGWPRREEMERHRAEGIELYRALRAELVGVRVRFEYWEVDVDGVADEDDQLSLGG</sequence>
<reference evidence="1" key="2">
    <citation type="submission" date="2024-02" db="EMBL/GenBank/DDBJ databases">
        <authorList>
            <person name="Prathaban M."/>
            <person name="Mythili R."/>
            <person name="Sharmila Devi N."/>
            <person name="Sobanaa M."/>
            <person name="Prathiviraj R."/>
            <person name="Selvin J."/>
        </authorList>
    </citation>
    <scope>NUCLEOTIDE SEQUENCE</scope>
    <source>
        <strain evidence="1">MP1014</strain>
    </source>
</reference>
<evidence type="ECO:0000313" key="2">
    <source>
        <dbReference type="Proteomes" id="UP001310387"/>
    </source>
</evidence>
<dbReference type="EMBL" id="JBAGLP010000118">
    <property type="protein sequence ID" value="MEG3616329.1"/>
    <property type="molecule type" value="Genomic_DNA"/>
</dbReference>
<organism evidence="1 2">
    <name type="scientific">Isoptericola haloaureus</name>
    <dbReference type="NCBI Taxonomy" id="1542902"/>
    <lineage>
        <taxon>Bacteria</taxon>
        <taxon>Bacillati</taxon>
        <taxon>Actinomycetota</taxon>
        <taxon>Actinomycetes</taxon>
        <taxon>Micrococcales</taxon>
        <taxon>Promicromonosporaceae</taxon>
        <taxon>Isoptericola</taxon>
    </lineage>
</organism>